<dbReference type="GO" id="GO:0004842">
    <property type="term" value="F:ubiquitin-protein transferase activity"/>
    <property type="evidence" value="ECO:0007669"/>
    <property type="project" value="TreeGrafter"/>
</dbReference>
<feature type="domain" description="Copine C-terminal" evidence="1">
    <location>
        <begin position="80"/>
        <end position="272"/>
    </location>
</feature>
<dbReference type="VEuPathDB" id="GiardiaDB:QR46_1545"/>
<name>A0A132NWI7_GIAIN</name>
<dbReference type="InterPro" id="IPR052079">
    <property type="entry name" value="E3_ligase/Copine_domain"/>
</dbReference>
<dbReference type="EMBL" id="JXTI01000032">
    <property type="protein sequence ID" value="KWX14424.1"/>
    <property type="molecule type" value="Genomic_DNA"/>
</dbReference>
<dbReference type="Pfam" id="PF07002">
    <property type="entry name" value="Copine"/>
    <property type="match status" value="1"/>
</dbReference>
<dbReference type="Proteomes" id="UP000070089">
    <property type="component" value="Unassembled WGS sequence"/>
</dbReference>
<dbReference type="Gene3D" id="3.40.50.410">
    <property type="entry name" value="von Willebrand factor, type A domain"/>
    <property type="match status" value="1"/>
</dbReference>
<comment type="caution">
    <text evidence="2">The sequence shown here is derived from an EMBL/GenBank/DDBJ whole genome shotgun (WGS) entry which is preliminary data.</text>
</comment>
<evidence type="ECO:0000313" key="3">
    <source>
        <dbReference type="Proteomes" id="UP000070089"/>
    </source>
</evidence>
<accession>A0A132NWI7</accession>
<evidence type="ECO:0000313" key="2">
    <source>
        <dbReference type="EMBL" id="KWX14424.1"/>
    </source>
</evidence>
<dbReference type="PANTHER" id="PTHR45751">
    <property type="entry name" value="COPINE FAMILY PROTEIN 1"/>
    <property type="match status" value="1"/>
</dbReference>
<evidence type="ECO:0000259" key="1">
    <source>
        <dbReference type="Pfam" id="PF07002"/>
    </source>
</evidence>
<gene>
    <name evidence="2" type="ORF">QR46_1545</name>
</gene>
<dbReference type="PANTHER" id="PTHR45751:SF11">
    <property type="entry name" value="COPINE FAMILY PROTEIN 2"/>
    <property type="match status" value="1"/>
</dbReference>
<proteinExistence type="predicted"/>
<organism evidence="2 3">
    <name type="scientific">Giardia duodenalis assemblage B</name>
    <dbReference type="NCBI Taxonomy" id="1394984"/>
    <lineage>
        <taxon>Eukaryota</taxon>
        <taxon>Metamonada</taxon>
        <taxon>Diplomonadida</taxon>
        <taxon>Hexamitidae</taxon>
        <taxon>Giardiinae</taxon>
        <taxon>Giardia</taxon>
    </lineage>
</organism>
<dbReference type="InterPro" id="IPR036465">
    <property type="entry name" value="vWFA_dom_sf"/>
</dbReference>
<dbReference type="InterPro" id="IPR010734">
    <property type="entry name" value="Copine_C"/>
</dbReference>
<reference evidence="2 3" key="1">
    <citation type="journal article" date="2015" name="Mol. Biochem. Parasitol.">
        <title>Identification of polymorphic genes for use in assemblage B genotyping assays through comparative genomics of multiple assemblage B Giardia duodenalis isolates.</title>
        <authorList>
            <person name="Wielinga C."/>
            <person name="Thompson R.C."/>
            <person name="Monis P."/>
            <person name="Ryan U."/>
        </authorList>
    </citation>
    <scope>NUCLEOTIDE SEQUENCE [LARGE SCALE GENOMIC DNA]</scope>
    <source>
        <strain evidence="2 3">BAH15c1</strain>
    </source>
</reference>
<dbReference type="GO" id="GO:0016567">
    <property type="term" value="P:protein ubiquitination"/>
    <property type="evidence" value="ECO:0007669"/>
    <property type="project" value="TreeGrafter"/>
</dbReference>
<dbReference type="AlphaFoldDB" id="A0A132NWI7"/>
<dbReference type="GO" id="GO:0005634">
    <property type="term" value="C:nucleus"/>
    <property type="evidence" value="ECO:0007669"/>
    <property type="project" value="TreeGrafter"/>
</dbReference>
<dbReference type="OrthoDB" id="5855668at2759"/>
<protein>
    <submittedName>
        <fullName evidence="2">Phospholipid-binding Copine Family Protein/ Coiled-coil protein</fullName>
    </submittedName>
</protein>
<dbReference type="SUPFAM" id="SSF53300">
    <property type="entry name" value="vWA-like"/>
    <property type="match status" value="1"/>
</dbReference>
<sequence length="275" mass="31219">MGRRPFKNMGSSASLVKEFKVNNGGYNTYEQFISAVRDAKIECARFVVAVDFSRSNISRGQKDPKRGANLHSSKDIYGNTVPNDYRYALERLIEVIRLLDSETEIKFLTFGMKKKLTTEQIPVEDLVQHYDVMVTEFLSRIEANAEAESSTIAPVIYETIKDAVKNRDYQILVILTDGDLTDIGRDAQAIIDASNFSISIIAIGIGIGPFTCYSEFDNVLFQRRFDNFNFINLSELLRARERANEPPMSAKDFARIILSECPAQYRDIRELNIAQ</sequence>